<keyword evidence="1" id="KW-0479">Metal-binding</keyword>
<dbReference type="InterPro" id="IPR007588">
    <property type="entry name" value="Znf_FLYWCH"/>
</dbReference>
<dbReference type="OrthoDB" id="7739108at2759"/>
<keyword evidence="2" id="KW-0863">Zinc-finger</keyword>
<dbReference type="AlphaFoldDB" id="A0A9N9R105"/>
<reference evidence="5" key="2">
    <citation type="submission" date="2022-10" db="EMBL/GenBank/DDBJ databases">
        <authorList>
            <consortium name="ENA_rothamsted_submissions"/>
            <consortium name="culmorum"/>
            <person name="King R."/>
        </authorList>
    </citation>
    <scope>NUCLEOTIDE SEQUENCE</scope>
</reference>
<evidence type="ECO:0000256" key="1">
    <source>
        <dbReference type="ARBA" id="ARBA00022723"/>
    </source>
</evidence>
<organism evidence="5 6">
    <name type="scientific">Diatraea saccharalis</name>
    <name type="common">sugarcane borer</name>
    <dbReference type="NCBI Taxonomy" id="40085"/>
    <lineage>
        <taxon>Eukaryota</taxon>
        <taxon>Metazoa</taxon>
        <taxon>Ecdysozoa</taxon>
        <taxon>Arthropoda</taxon>
        <taxon>Hexapoda</taxon>
        <taxon>Insecta</taxon>
        <taxon>Pterygota</taxon>
        <taxon>Neoptera</taxon>
        <taxon>Endopterygota</taxon>
        <taxon>Lepidoptera</taxon>
        <taxon>Glossata</taxon>
        <taxon>Ditrysia</taxon>
        <taxon>Pyraloidea</taxon>
        <taxon>Crambidae</taxon>
        <taxon>Crambinae</taxon>
        <taxon>Diatraea</taxon>
    </lineage>
</organism>
<name>A0A9N9R105_9NEOP</name>
<dbReference type="Proteomes" id="UP001153714">
    <property type="component" value="Chromosome 17"/>
</dbReference>
<keyword evidence="6" id="KW-1185">Reference proteome</keyword>
<dbReference type="GO" id="GO:0008270">
    <property type="term" value="F:zinc ion binding"/>
    <property type="evidence" value="ECO:0007669"/>
    <property type="project" value="UniProtKB-KW"/>
</dbReference>
<proteinExistence type="predicted"/>
<protein>
    <recommendedName>
        <fullName evidence="4">FLYWCH-type domain-containing protein</fullName>
    </recommendedName>
</protein>
<dbReference type="EMBL" id="OU893348">
    <property type="protein sequence ID" value="CAG9787388.1"/>
    <property type="molecule type" value="Genomic_DNA"/>
</dbReference>
<feature type="domain" description="FLYWCH-type" evidence="4">
    <location>
        <begin position="3"/>
        <end position="60"/>
    </location>
</feature>
<dbReference type="Gene3D" id="2.20.25.240">
    <property type="match status" value="1"/>
</dbReference>
<gene>
    <name evidence="5" type="ORF">DIATSA_LOCUS5273</name>
</gene>
<sequence length="79" mass="9203">MLITQTNGKKLILFEEYTFLNTGKVTAGLFKWKCTDSDCTAYLLVTHNLDILKTKHKHAHDTPKYKKTPRGFYDFECDD</sequence>
<keyword evidence="3" id="KW-0862">Zinc</keyword>
<reference evidence="5" key="1">
    <citation type="submission" date="2021-12" db="EMBL/GenBank/DDBJ databases">
        <authorList>
            <person name="King R."/>
        </authorList>
    </citation>
    <scope>NUCLEOTIDE SEQUENCE</scope>
</reference>
<evidence type="ECO:0000256" key="2">
    <source>
        <dbReference type="ARBA" id="ARBA00022771"/>
    </source>
</evidence>
<evidence type="ECO:0000259" key="4">
    <source>
        <dbReference type="Pfam" id="PF04500"/>
    </source>
</evidence>
<accession>A0A9N9R105</accession>
<evidence type="ECO:0000313" key="5">
    <source>
        <dbReference type="EMBL" id="CAG9787388.1"/>
    </source>
</evidence>
<evidence type="ECO:0000256" key="3">
    <source>
        <dbReference type="ARBA" id="ARBA00022833"/>
    </source>
</evidence>
<evidence type="ECO:0000313" key="6">
    <source>
        <dbReference type="Proteomes" id="UP001153714"/>
    </source>
</evidence>
<dbReference type="Pfam" id="PF04500">
    <property type="entry name" value="FLYWCH"/>
    <property type="match status" value="1"/>
</dbReference>